<dbReference type="EMBL" id="BAABBP010000007">
    <property type="protein sequence ID" value="GAA3989347.1"/>
    <property type="molecule type" value="Genomic_DNA"/>
</dbReference>
<name>A0ABP7QYR9_9BURK</name>
<dbReference type="Pfam" id="PF06808">
    <property type="entry name" value="DctM"/>
    <property type="match status" value="1"/>
</dbReference>
<feature type="transmembrane region" description="Helical" evidence="2">
    <location>
        <begin position="424"/>
        <end position="442"/>
    </location>
</feature>
<evidence type="ECO:0000259" key="3">
    <source>
        <dbReference type="Pfam" id="PF06808"/>
    </source>
</evidence>
<dbReference type="PANTHER" id="PTHR43849:SF2">
    <property type="entry name" value="BLL3936 PROTEIN"/>
    <property type="match status" value="1"/>
</dbReference>
<keyword evidence="5" id="KW-1185">Reference proteome</keyword>
<dbReference type="Proteomes" id="UP001501627">
    <property type="component" value="Unassembled WGS sequence"/>
</dbReference>
<comment type="function">
    <text evidence="1">Part of the tripartite ATP-independent periplasmic (TRAP) transport system.</text>
</comment>
<feature type="transmembrane region" description="Helical" evidence="2">
    <location>
        <begin position="124"/>
        <end position="143"/>
    </location>
</feature>
<sequence>MAEQGNAQPQQKADYALEDPEARSVRLQGAPFWVAFVLSVLGIAASVNQVFNLGLFGFRPVSTGYYYLMIGLFLALGFLAFPARKGQVAVRWYDWLLAALVLAASLWMLVNAQNIIDRGWNLDAPLAPTLLAGLYVLLALEGLRRTGEWILFFFCALFACFPLFAGHMPGFLWGVQLDLAQTVTEHAYGLESIIGIPMQVVADTLIGFIVFGVVLANTGGGEFFMNFASALLGKTRGGPAKVAIFSSGLFGMLSGSPTSNVMTTGVITIPTMKGCGYPPTYAGAVEACASTGGALMPPVMGTAAFIMASFLNVPYAQVIIAAFLPALLYYFALMLQTDCYAARHKLVGLDLSTVPPLRQTVRTGWHYIAALLVLTAMLLVWRTEAQAPFWVALFLLAFAVVRGRRSGFGWRAMCQLTVDVGQGLAQLVCLIAGIGLVIGAMSTTGVANSLSRELVQYAHGNMYLLLAAGAATSFVLGMGMTASACYIFLAITLAPALIAVGVEPMAAHLYIFYWGMVSFITPPVALASIVAATIAKANAMAVGFKSLRIGCLLLLLPVMFVLQPALIMDGAPLVVLQSAVTAIVAVALLSGAFEGYLWWVGVLAPWARIALGVAGLLLFIPEGVTDVVGLVLAVAAIALARVARPPQAA</sequence>
<keyword evidence="2" id="KW-0812">Transmembrane</keyword>
<dbReference type="PANTHER" id="PTHR43849">
    <property type="entry name" value="BLL3936 PROTEIN"/>
    <property type="match status" value="1"/>
</dbReference>
<feature type="transmembrane region" description="Helical" evidence="2">
    <location>
        <begin position="547"/>
        <end position="567"/>
    </location>
</feature>
<keyword evidence="1" id="KW-1003">Cell membrane</keyword>
<dbReference type="InterPro" id="IPR010656">
    <property type="entry name" value="DctM"/>
</dbReference>
<evidence type="ECO:0000256" key="2">
    <source>
        <dbReference type="SAM" id="Phobius"/>
    </source>
</evidence>
<dbReference type="NCBIfam" id="TIGR02123">
    <property type="entry name" value="TRAP_fused"/>
    <property type="match status" value="1"/>
</dbReference>
<keyword evidence="1" id="KW-0813">Transport</keyword>
<feature type="transmembrane region" description="Helical" evidence="2">
    <location>
        <begin position="32"/>
        <end position="58"/>
    </location>
</feature>
<reference evidence="5" key="1">
    <citation type="journal article" date="2019" name="Int. J. Syst. Evol. Microbiol.">
        <title>The Global Catalogue of Microorganisms (GCM) 10K type strain sequencing project: providing services to taxonomists for standard genome sequencing and annotation.</title>
        <authorList>
            <consortium name="The Broad Institute Genomics Platform"/>
            <consortium name="The Broad Institute Genome Sequencing Center for Infectious Disease"/>
            <person name="Wu L."/>
            <person name="Ma J."/>
        </authorList>
    </citation>
    <scope>NUCLEOTIDE SEQUENCE [LARGE SCALE GENOMIC DNA]</scope>
    <source>
        <strain evidence="5">JCM 17561</strain>
    </source>
</reference>
<evidence type="ECO:0000313" key="5">
    <source>
        <dbReference type="Proteomes" id="UP001501627"/>
    </source>
</evidence>
<feature type="transmembrane region" description="Helical" evidence="2">
    <location>
        <begin position="627"/>
        <end position="643"/>
    </location>
</feature>
<comment type="caution">
    <text evidence="4">The sequence shown here is derived from an EMBL/GenBank/DDBJ whole genome shotgun (WGS) entry which is preliminary data.</text>
</comment>
<organism evidence="4 5">
    <name type="scientific">Comamonas faecalis</name>
    <dbReference type="NCBI Taxonomy" id="1387849"/>
    <lineage>
        <taxon>Bacteria</taxon>
        <taxon>Pseudomonadati</taxon>
        <taxon>Pseudomonadota</taxon>
        <taxon>Betaproteobacteria</taxon>
        <taxon>Burkholderiales</taxon>
        <taxon>Comamonadaceae</taxon>
        <taxon>Comamonas</taxon>
    </lineage>
</organism>
<protein>
    <submittedName>
        <fullName evidence="4">TRAP transporter permease</fullName>
    </submittedName>
</protein>
<feature type="transmembrane region" description="Helical" evidence="2">
    <location>
        <begin position="364"/>
        <end position="381"/>
    </location>
</feature>
<evidence type="ECO:0000256" key="1">
    <source>
        <dbReference type="RuleBase" id="RU369079"/>
    </source>
</evidence>
<keyword evidence="2" id="KW-1133">Transmembrane helix</keyword>
<feature type="transmembrane region" description="Helical" evidence="2">
    <location>
        <begin position="511"/>
        <end position="535"/>
    </location>
</feature>
<proteinExistence type="predicted"/>
<feature type="transmembrane region" description="Helical" evidence="2">
    <location>
        <begin position="95"/>
        <end position="112"/>
    </location>
</feature>
<feature type="transmembrane region" description="Helical" evidence="2">
    <location>
        <begin position="193"/>
        <end position="217"/>
    </location>
</feature>
<gene>
    <name evidence="4" type="ORF">GCM10022279_10590</name>
</gene>
<comment type="subcellular location">
    <subcellularLocation>
        <location evidence="1">Cell inner membrane</location>
        <topology evidence="1">Multi-pass membrane protein</topology>
    </subcellularLocation>
</comment>
<feature type="transmembrane region" description="Helical" evidence="2">
    <location>
        <begin position="596"/>
        <end position="621"/>
    </location>
</feature>
<feature type="transmembrane region" description="Helical" evidence="2">
    <location>
        <begin position="573"/>
        <end position="589"/>
    </location>
</feature>
<feature type="domain" description="TRAP C4-dicarboxylate transport system permease DctM subunit" evidence="3">
    <location>
        <begin position="134"/>
        <end position="562"/>
    </location>
</feature>
<keyword evidence="1" id="KW-0997">Cell inner membrane</keyword>
<dbReference type="RefSeq" id="WP_103046107.1">
    <property type="nucleotide sequence ID" value="NZ_BAABBP010000007.1"/>
</dbReference>
<accession>A0ABP7QYR9</accession>
<keyword evidence="2" id="KW-0472">Membrane</keyword>
<feature type="transmembrane region" description="Helical" evidence="2">
    <location>
        <begin position="150"/>
        <end position="173"/>
    </location>
</feature>
<feature type="transmembrane region" description="Helical" evidence="2">
    <location>
        <begin position="462"/>
        <end position="479"/>
    </location>
</feature>
<feature type="transmembrane region" description="Helical" evidence="2">
    <location>
        <begin position="387"/>
        <end position="403"/>
    </location>
</feature>
<feature type="transmembrane region" description="Helical" evidence="2">
    <location>
        <begin position="64"/>
        <end position="83"/>
    </location>
</feature>
<evidence type="ECO:0000313" key="4">
    <source>
        <dbReference type="EMBL" id="GAA3989347.1"/>
    </source>
</evidence>
<dbReference type="InterPro" id="IPR011853">
    <property type="entry name" value="TRAP_DctM-Dct_fused"/>
</dbReference>
<feature type="transmembrane region" description="Helical" evidence="2">
    <location>
        <begin position="315"/>
        <end position="335"/>
    </location>
</feature>
<feature type="transmembrane region" description="Helical" evidence="2">
    <location>
        <begin position="486"/>
        <end position="505"/>
    </location>
</feature>